<protein>
    <submittedName>
        <fullName evidence="2">Peptidase inhibitor family I36</fullName>
    </submittedName>
</protein>
<name>A0A1H5PVF0_9ACTN</name>
<dbReference type="STRING" id="561176.SAMN04488561_6013"/>
<dbReference type="RefSeq" id="WP_083289134.1">
    <property type="nucleotide sequence ID" value="NZ_FNUC01000004.1"/>
</dbReference>
<dbReference type="AlphaFoldDB" id="A0A1H5PVF0"/>
<reference evidence="3" key="1">
    <citation type="submission" date="2016-10" db="EMBL/GenBank/DDBJ databases">
        <authorList>
            <person name="Varghese N."/>
            <person name="Submissions S."/>
        </authorList>
    </citation>
    <scope>NUCLEOTIDE SEQUENCE [LARGE SCALE GENOMIC DNA]</scope>
    <source>
        <strain evidence="3">DSM 45237</strain>
    </source>
</reference>
<sequence>MVRRRLLATLAGVATTVLVAAGGAYASIAAGDAGDAGAAGGTEAAGAAGPSGPLADEMAAALEQNPGGIQLSDNAMAWDDGDVIAVWPSPGADAAPFGLGDAVRTDVVEALGITGLAQPFEPFAGDMQARGSASTCPSGYYCFYTASNFDGTRYQFSSTCSGYASSWGFDNTASSWVNRNSGRNYHAYDYVGGARLWTMTPGASDSYVGASADNRMSYWTCTSA</sequence>
<feature type="signal peptide" evidence="1">
    <location>
        <begin position="1"/>
        <end position="26"/>
    </location>
</feature>
<keyword evidence="3" id="KW-1185">Reference proteome</keyword>
<proteinExistence type="predicted"/>
<organism evidence="2 3">
    <name type="scientific">Jiangella alba</name>
    <dbReference type="NCBI Taxonomy" id="561176"/>
    <lineage>
        <taxon>Bacteria</taxon>
        <taxon>Bacillati</taxon>
        <taxon>Actinomycetota</taxon>
        <taxon>Actinomycetes</taxon>
        <taxon>Jiangellales</taxon>
        <taxon>Jiangellaceae</taxon>
        <taxon>Jiangella</taxon>
    </lineage>
</organism>
<dbReference type="EMBL" id="FNUC01000004">
    <property type="protein sequence ID" value="SEF17715.1"/>
    <property type="molecule type" value="Genomic_DNA"/>
</dbReference>
<evidence type="ECO:0000256" key="1">
    <source>
        <dbReference type="SAM" id="SignalP"/>
    </source>
</evidence>
<gene>
    <name evidence="2" type="ORF">SAMN04488561_6013</name>
</gene>
<keyword evidence="1" id="KW-0732">Signal</keyword>
<dbReference type="Gene3D" id="2.60.20.10">
    <property type="entry name" value="Crystallins"/>
    <property type="match status" value="1"/>
</dbReference>
<accession>A0A1H5PVF0</accession>
<evidence type="ECO:0000313" key="3">
    <source>
        <dbReference type="Proteomes" id="UP000181980"/>
    </source>
</evidence>
<dbReference type="Pfam" id="PF03995">
    <property type="entry name" value="Inhibitor_I36"/>
    <property type="match status" value="1"/>
</dbReference>
<evidence type="ECO:0000313" key="2">
    <source>
        <dbReference type="EMBL" id="SEF17715.1"/>
    </source>
</evidence>
<dbReference type="Proteomes" id="UP000181980">
    <property type="component" value="Unassembled WGS sequence"/>
</dbReference>
<feature type="chain" id="PRO_5010190830" evidence="1">
    <location>
        <begin position="27"/>
        <end position="224"/>
    </location>
</feature>